<evidence type="ECO:0000313" key="1">
    <source>
        <dbReference type="EMBL" id="CAH8331956.1"/>
    </source>
</evidence>
<dbReference type="Proteomes" id="UP001642260">
    <property type="component" value="Unassembled WGS sequence"/>
</dbReference>
<dbReference type="AlphaFoldDB" id="A0ABC8JQX3"/>
<name>A0ABC8JQX3_ERUVS</name>
<evidence type="ECO:0000313" key="2">
    <source>
        <dbReference type="Proteomes" id="UP001642260"/>
    </source>
</evidence>
<protein>
    <submittedName>
        <fullName evidence="1">Uncharacterized protein</fullName>
    </submittedName>
</protein>
<dbReference type="EMBL" id="CAKOAT010118265">
    <property type="protein sequence ID" value="CAH8331956.1"/>
    <property type="molecule type" value="Genomic_DNA"/>
</dbReference>
<keyword evidence="2" id="KW-1185">Reference proteome</keyword>
<gene>
    <name evidence="1" type="ORF">ERUC_LOCUS12499</name>
</gene>
<comment type="caution">
    <text evidence="1">The sequence shown here is derived from an EMBL/GenBank/DDBJ whole genome shotgun (WGS) entry which is preliminary data.</text>
</comment>
<proteinExistence type="predicted"/>
<organism evidence="1 2">
    <name type="scientific">Eruca vesicaria subsp. sativa</name>
    <name type="common">Garden rocket</name>
    <name type="synonym">Eruca sativa</name>
    <dbReference type="NCBI Taxonomy" id="29727"/>
    <lineage>
        <taxon>Eukaryota</taxon>
        <taxon>Viridiplantae</taxon>
        <taxon>Streptophyta</taxon>
        <taxon>Embryophyta</taxon>
        <taxon>Tracheophyta</taxon>
        <taxon>Spermatophyta</taxon>
        <taxon>Magnoliopsida</taxon>
        <taxon>eudicotyledons</taxon>
        <taxon>Gunneridae</taxon>
        <taxon>Pentapetalae</taxon>
        <taxon>rosids</taxon>
        <taxon>malvids</taxon>
        <taxon>Brassicales</taxon>
        <taxon>Brassicaceae</taxon>
        <taxon>Brassiceae</taxon>
        <taxon>Eruca</taxon>
    </lineage>
</organism>
<accession>A0ABC8JQX3</accession>
<reference evidence="1 2" key="1">
    <citation type="submission" date="2022-03" db="EMBL/GenBank/DDBJ databases">
        <authorList>
            <person name="Macdonald S."/>
            <person name="Ahmed S."/>
            <person name="Newling K."/>
        </authorList>
    </citation>
    <scope>NUCLEOTIDE SEQUENCE [LARGE SCALE GENOMIC DNA]</scope>
</reference>
<sequence length="57" mass="6759">MEQLQTLISKLFLSLERLDLIFDHLKVCYLVRYFFAPIIERAMTIVEESGPNTMFFS</sequence>